<evidence type="ECO:0000313" key="2">
    <source>
        <dbReference type="Proteomes" id="UP001583193"/>
    </source>
</evidence>
<dbReference type="EMBL" id="JAVDPF010000030">
    <property type="protein sequence ID" value="KAL1870596.1"/>
    <property type="molecule type" value="Genomic_DNA"/>
</dbReference>
<sequence length="178" mass="20759">MKVTDDNNNRVPPNVQFEVDDVEAEWPERRPFDLIHSRQTKIGGWVEFQDFHLVNYSEDGSLKEGNNVNRFYELLCEACDRINRPVTIGVNLKQWAEEAGFKNVEHKVFRLPLGTWPQDPKMKEIGAFNMLQFLEGLEAFSVATFTQVLGWSHEEIQVFLALVRKDAKKRDVHMMHNL</sequence>
<organism evidence="1 2">
    <name type="scientific">Paecilomyces lecythidis</name>
    <dbReference type="NCBI Taxonomy" id="3004212"/>
    <lineage>
        <taxon>Eukaryota</taxon>
        <taxon>Fungi</taxon>
        <taxon>Dikarya</taxon>
        <taxon>Ascomycota</taxon>
        <taxon>Pezizomycotina</taxon>
        <taxon>Eurotiomycetes</taxon>
        <taxon>Eurotiomycetidae</taxon>
        <taxon>Eurotiales</taxon>
        <taxon>Thermoascaceae</taxon>
        <taxon>Paecilomyces</taxon>
    </lineage>
</organism>
<dbReference type="Proteomes" id="UP001583193">
    <property type="component" value="Unassembled WGS sequence"/>
</dbReference>
<accession>A0ABR3X4E5</accession>
<dbReference type="InterPro" id="IPR029063">
    <property type="entry name" value="SAM-dependent_MTases_sf"/>
</dbReference>
<comment type="caution">
    <text evidence="1">The sequence shown here is derived from an EMBL/GenBank/DDBJ whole genome shotgun (WGS) entry which is preliminary data.</text>
</comment>
<dbReference type="SUPFAM" id="SSF53335">
    <property type="entry name" value="S-adenosyl-L-methionine-dependent methyltransferases"/>
    <property type="match status" value="1"/>
</dbReference>
<reference evidence="1 2" key="1">
    <citation type="journal article" date="2024" name="IMA Fungus">
        <title>IMA Genome - F19 : A genome assembly and annotation guide to empower mycologists, including annotated draft genome sequences of Ceratocystis pirilliformis, Diaporthe australafricana, Fusarium ophioides, Paecilomyces lecythidis, and Sporothrix stenoceras.</title>
        <authorList>
            <person name="Aylward J."/>
            <person name="Wilson A.M."/>
            <person name="Visagie C.M."/>
            <person name="Spraker J."/>
            <person name="Barnes I."/>
            <person name="Buitendag C."/>
            <person name="Ceriani C."/>
            <person name="Del Mar Angel L."/>
            <person name="du Plessis D."/>
            <person name="Fuchs T."/>
            <person name="Gasser K."/>
            <person name="Kramer D."/>
            <person name="Li W."/>
            <person name="Munsamy K."/>
            <person name="Piso A."/>
            <person name="Price J.L."/>
            <person name="Sonnekus B."/>
            <person name="Thomas C."/>
            <person name="van der Nest A."/>
            <person name="van Dijk A."/>
            <person name="van Heerden A."/>
            <person name="van Vuuren N."/>
            <person name="Yilmaz N."/>
            <person name="Duong T.A."/>
            <person name="van der Merwe N.A."/>
            <person name="Wingfield M.J."/>
            <person name="Wingfield B.D."/>
        </authorList>
    </citation>
    <scope>NUCLEOTIDE SEQUENCE [LARGE SCALE GENOMIC DNA]</scope>
    <source>
        <strain evidence="1 2">CMW 18167</strain>
    </source>
</reference>
<protein>
    <submittedName>
        <fullName evidence="1">Uncharacterized protein</fullName>
    </submittedName>
</protein>
<keyword evidence="2" id="KW-1185">Reference proteome</keyword>
<proteinExistence type="predicted"/>
<name>A0ABR3X4E5_9EURO</name>
<gene>
    <name evidence="1" type="ORF">Plec18167_007360</name>
</gene>
<evidence type="ECO:0000313" key="1">
    <source>
        <dbReference type="EMBL" id="KAL1870596.1"/>
    </source>
</evidence>